<dbReference type="AlphaFoldDB" id="A0A6V7Q3G3"/>
<organism evidence="1">
    <name type="scientific">Ananas comosus var. bracteatus</name>
    <name type="common">red pineapple</name>
    <dbReference type="NCBI Taxonomy" id="296719"/>
    <lineage>
        <taxon>Eukaryota</taxon>
        <taxon>Viridiplantae</taxon>
        <taxon>Streptophyta</taxon>
        <taxon>Embryophyta</taxon>
        <taxon>Tracheophyta</taxon>
        <taxon>Spermatophyta</taxon>
        <taxon>Magnoliopsida</taxon>
        <taxon>Liliopsida</taxon>
        <taxon>Poales</taxon>
        <taxon>Bromeliaceae</taxon>
        <taxon>Bromelioideae</taxon>
        <taxon>Ananas</taxon>
    </lineage>
</organism>
<reference evidence="1" key="1">
    <citation type="submission" date="2020-07" db="EMBL/GenBank/DDBJ databases">
        <authorList>
            <person name="Lin J."/>
        </authorList>
    </citation>
    <scope>NUCLEOTIDE SEQUENCE</scope>
</reference>
<sequence length="113" mass="12605">MRQFVTCRIPVKRAEFRRNERSAESDELEWVLSALEPMYRFSDTGTGPSMDRPVPESITCEQSSSASFYAYGDRSLPARDRSPRAELSGRSQIFPVFAGCAYGDRSLPIGTGS</sequence>
<protein>
    <submittedName>
        <fullName evidence="1">Uncharacterized protein</fullName>
    </submittedName>
</protein>
<gene>
    <name evidence="1" type="ORF">CB5_LOCUS20742</name>
</gene>
<dbReference type="EMBL" id="LR862132">
    <property type="protein sequence ID" value="CAD1837531.1"/>
    <property type="molecule type" value="Genomic_DNA"/>
</dbReference>
<name>A0A6V7Q3G3_ANACO</name>
<evidence type="ECO:0000313" key="1">
    <source>
        <dbReference type="EMBL" id="CAD1837531.1"/>
    </source>
</evidence>
<proteinExistence type="predicted"/>
<accession>A0A6V7Q3G3</accession>